<dbReference type="AlphaFoldDB" id="A0A938YFP6"/>
<gene>
    <name evidence="2" type="ORF">JL106_06685</name>
</gene>
<reference evidence="2" key="1">
    <citation type="submission" date="2021-01" db="EMBL/GenBank/DDBJ databases">
        <title>YIM 132084 draft genome.</title>
        <authorList>
            <person name="An D."/>
        </authorList>
    </citation>
    <scope>NUCLEOTIDE SEQUENCE</scope>
    <source>
        <strain evidence="2">YIM 132084</strain>
    </source>
</reference>
<evidence type="ECO:0000313" key="2">
    <source>
        <dbReference type="EMBL" id="MBM9466968.1"/>
    </source>
</evidence>
<keyword evidence="1" id="KW-0472">Membrane</keyword>
<sequence length="125" mass="13144">MDRFAPRELRLLHAGRMLAKWGLVVGGTIGGLTVVGVAGVRAVVPLLLLVVLPLLGAVVAMFVIIHGRNTLPSLRDLAMAMAALLTNGVLLLDAELYLACVTVVLAGLITAVSVRITVRRRGPAF</sequence>
<dbReference type="Proteomes" id="UP000663792">
    <property type="component" value="Unassembled WGS sequence"/>
</dbReference>
<feature type="transmembrane region" description="Helical" evidence="1">
    <location>
        <begin position="46"/>
        <end position="66"/>
    </location>
</feature>
<name>A0A938YFP6_9ACTN</name>
<comment type="caution">
    <text evidence="2">The sequence shown here is derived from an EMBL/GenBank/DDBJ whole genome shotgun (WGS) entry which is preliminary data.</text>
</comment>
<proteinExistence type="predicted"/>
<evidence type="ECO:0000313" key="3">
    <source>
        <dbReference type="Proteomes" id="UP000663792"/>
    </source>
</evidence>
<keyword evidence="1" id="KW-1133">Transmembrane helix</keyword>
<organism evidence="2 3">
    <name type="scientific">Nakamurella leprariae</name>
    <dbReference type="NCBI Taxonomy" id="2803911"/>
    <lineage>
        <taxon>Bacteria</taxon>
        <taxon>Bacillati</taxon>
        <taxon>Actinomycetota</taxon>
        <taxon>Actinomycetes</taxon>
        <taxon>Nakamurellales</taxon>
        <taxon>Nakamurellaceae</taxon>
        <taxon>Nakamurella</taxon>
    </lineage>
</organism>
<dbReference type="EMBL" id="JAERWK010000008">
    <property type="protein sequence ID" value="MBM9466968.1"/>
    <property type="molecule type" value="Genomic_DNA"/>
</dbReference>
<evidence type="ECO:0000256" key="1">
    <source>
        <dbReference type="SAM" id="Phobius"/>
    </source>
</evidence>
<accession>A0A938YFP6</accession>
<feature type="transmembrane region" description="Helical" evidence="1">
    <location>
        <begin position="21"/>
        <end position="40"/>
    </location>
</feature>
<dbReference type="RefSeq" id="WP_205259901.1">
    <property type="nucleotide sequence ID" value="NZ_JAERWK010000008.1"/>
</dbReference>
<feature type="transmembrane region" description="Helical" evidence="1">
    <location>
        <begin position="73"/>
        <end position="90"/>
    </location>
</feature>
<keyword evidence="1" id="KW-0812">Transmembrane</keyword>
<feature type="transmembrane region" description="Helical" evidence="1">
    <location>
        <begin position="96"/>
        <end position="118"/>
    </location>
</feature>
<protein>
    <submittedName>
        <fullName evidence="2">Uncharacterized protein</fullName>
    </submittedName>
</protein>
<keyword evidence="3" id="KW-1185">Reference proteome</keyword>